<dbReference type="AlphaFoldDB" id="A0A2T9ZFT3"/>
<dbReference type="EMBL" id="MBFS01000234">
    <property type="protein sequence ID" value="PVV03429.1"/>
    <property type="molecule type" value="Genomic_DNA"/>
</dbReference>
<protein>
    <recommendedName>
        <fullName evidence="2">HMG box domain-containing protein</fullName>
    </recommendedName>
</protein>
<dbReference type="GO" id="GO:0003677">
    <property type="term" value="F:DNA binding"/>
    <property type="evidence" value="ECO:0007669"/>
    <property type="project" value="UniProtKB-UniRule"/>
</dbReference>
<dbReference type="PROSITE" id="PS50118">
    <property type="entry name" value="HMG_BOX_2"/>
    <property type="match status" value="1"/>
</dbReference>
<dbReference type="GO" id="GO:0005634">
    <property type="term" value="C:nucleus"/>
    <property type="evidence" value="ECO:0007669"/>
    <property type="project" value="UniProtKB-UniRule"/>
</dbReference>
<proteinExistence type="predicted"/>
<feature type="DNA-binding region" description="HMG box" evidence="1">
    <location>
        <begin position="220"/>
        <end position="289"/>
    </location>
</feature>
<evidence type="ECO:0000256" key="1">
    <source>
        <dbReference type="PROSITE-ProRule" id="PRU00267"/>
    </source>
</evidence>
<dbReference type="SUPFAM" id="SSF47095">
    <property type="entry name" value="HMG-box"/>
    <property type="match status" value="2"/>
</dbReference>
<sequence length="391" mass="45929">MPNICTFYSWKSQKSNSLLVSHLFARSASTSSFSILYTPTPIAYFSQCTNTIFPAFSTKNLPIWNTESSRNKKIQIYFSSFSRSFSTKNPNLSKEDFTKPKKKNSLDSLRKKIYSELKKDIKLRVQKAINESSRQLLLLPKLRLPESTKLQKQQGLHKDDANLLSGKSLKEIINNLFEIEKDKLQKKIEKEWLEKIKAKKAKKAAKEAENKNIKKLIVPNSPKLLGYNLFLKEYYEKNYPPPVKRKAAKSVTGVIGKEWNSLSEQEKQTYRERAAAIQNKKLLEYKEWWMTVSPKRLTLENKRRKILNLTRESKGQRRTKMLRNPFKRTKSKSKKSFNPYIIFLKSQLEKYPNLTQRQRIKQIAINWNNLPMNKKKQYIKQSQIEAGKHKL</sequence>
<evidence type="ECO:0000259" key="2">
    <source>
        <dbReference type="PROSITE" id="PS50118"/>
    </source>
</evidence>
<dbReference type="CDD" id="cd00084">
    <property type="entry name" value="HMG-box_SF"/>
    <property type="match status" value="1"/>
</dbReference>
<reference evidence="3 4" key="1">
    <citation type="journal article" date="2018" name="MBio">
        <title>Comparative Genomics Reveals the Core Gene Toolbox for the Fungus-Insect Symbiosis.</title>
        <authorList>
            <person name="Wang Y."/>
            <person name="Stata M."/>
            <person name="Wang W."/>
            <person name="Stajich J.E."/>
            <person name="White M.M."/>
            <person name="Moncalvo J.M."/>
        </authorList>
    </citation>
    <scope>NUCLEOTIDE SEQUENCE [LARGE SCALE GENOMIC DNA]</scope>
    <source>
        <strain evidence="3 4">SC-DP-2</strain>
    </source>
</reference>
<evidence type="ECO:0000313" key="4">
    <source>
        <dbReference type="Proteomes" id="UP000245609"/>
    </source>
</evidence>
<keyword evidence="1" id="KW-0539">Nucleus</keyword>
<dbReference type="InterPro" id="IPR009071">
    <property type="entry name" value="HMG_box_dom"/>
</dbReference>
<name>A0A2T9ZFT3_9FUNG</name>
<dbReference type="InterPro" id="IPR036910">
    <property type="entry name" value="HMG_box_dom_sf"/>
</dbReference>
<feature type="domain" description="HMG box" evidence="2">
    <location>
        <begin position="220"/>
        <end position="289"/>
    </location>
</feature>
<gene>
    <name evidence="3" type="ORF">BB560_002083</name>
</gene>
<accession>A0A2T9ZFT3</accession>
<dbReference type="Proteomes" id="UP000245609">
    <property type="component" value="Unassembled WGS sequence"/>
</dbReference>
<comment type="caution">
    <text evidence="3">The sequence shown here is derived from an EMBL/GenBank/DDBJ whole genome shotgun (WGS) entry which is preliminary data.</text>
</comment>
<keyword evidence="4" id="KW-1185">Reference proteome</keyword>
<organism evidence="3 4">
    <name type="scientific">Smittium megazygosporum</name>
    <dbReference type="NCBI Taxonomy" id="133381"/>
    <lineage>
        <taxon>Eukaryota</taxon>
        <taxon>Fungi</taxon>
        <taxon>Fungi incertae sedis</taxon>
        <taxon>Zoopagomycota</taxon>
        <taxon>Kickxellomycotina</taxon>
        <taxon>Harpellomycetes</taxon>
        <taxon>Harpellales</taxon>
        <taxon>Legeriomycetaceae</taxon>
        <taxon>Smittium</taxon>
    </lineage>
</organism>
<dbReference type="Gene3D" id="1.10.30.10">
    <property type="entry name" value="High mobility group box domain"/>
    <property type="match status" value="2"/>
</dbReference>
<keyword evidence="1" id="KW-0238">DNA-binding</keyword>
<evidence type="ECO:0000313" key="3">
    <source>
        <dbReference type="EMBL" id="PVV03429.1"/>
    </source>
</evidence>